<evidence type="ECO:0000313" key="8">
    <source>
        <dbReference type="EMBL" id="CAF9933564.1"/>
    </source>
</evidence>
<feature type="compositionally biased region" description="Low complexity" evidence="6">
    <location>
        <begin position="112"/>
        <end position="122"/>
    </location>
</feature>
<gene>
    <name evidence="8" type="ORF">IMSHALPRED_009394</name>
</gene>
<dbReference type="PANTHER" id="PTHR17920:SF22">
    <property type="entry name" value="DUF726 DOMAIN PROTEIN (AFU_ORTHOLOGUE AFUA_2G12860)"/>
    <property type="match status" value="1"/>
</dbReference>
<keyword evidence="5 7" id="KW-0472">Membrane</keyword>
<evidence type="ECO:0000256" key="1">
    <source>
        <dbReference type="ARBA" id="ARBA00004141"/>
    </source>
</evidence>
<keyword evidence="3 7" id="KW-0812">Transmembrane</keyword>
<feature type="compositionally biased region" description="Basic and acidic residues" evidence="6">
    <location>
        <begin position="1365"/>
        <end position="1386"/>
    </location>
</feature>
<organism evidence="8 9">
    <name type="scientific">Imshaugia aleurites</name>
    <dbReference type="NCBI Taxonomy" id="172621"/>
    <lineage>
        <taxon>Eukaryota</taxon>
        <taxon>Fungi</taxon>
        <taxon>Dikarya</taxon>
        <taxon>Ascomycota</taxon>
        <taxon>Pezizomycotina</taxon>
        <taxon>Lecanoromycetes</taxon>
        <taxon>OSLEUM clade</taxon>
        <taxon>Lecanoromycetidae</taxon>
        <taxon>Lecanorales</taxon>
        <taxon>Lecanorineae</taxon>
        <taxon>Parmeliaceae</taxon>
        <taxon>Imshaugia</taxon>
    </lineage>
</organism>
<evidence type="ECO:0000256" key="7">
    <source>
        <dbReference type="SAM" id="Phobius"/>
    </source>
</evidence>
<feature type="compositionally biased region" description="Low complexity" evidence="6">
    <location>
        <begin position="1187"/>
        <end position="1199"/>
    </location>
</feature>
<feature type="compositionally biased region" description="Gly residues" evidence="6">
    <location>
        <begin position="1455"/>
        <end position="1464"/>
    </location>
</feature>
<dbReference type="Proteomes" id="UP000664534">
    <property type="component" value="Unassembled WGS sequence"/>
</dbReference>
<dbReference type="EMBL" id="CAJPDT010000071">
    <property type="protein sequence ID" value="CAF9933564.1"/>
    <property type="molecule type" value="Genomic_DNA"/>
</dbReference>
<evidence type="ECO:0000256" key="3">
    <source>
        <dbReference type="ARBA" id="ARBA00022692"/>
    </source>
</evidence>
<comment type="similarity">
    <text evidence="2">Belongs to the TMCO4 family.</text>
</comment>
<dbReference type="GO" id="GO:0016020">
    <property type="term" value="C:membrane"/>
    <property type="evidence" value="ECO:0007669"/>
    <property type="project" value="UniProtKB-SubCell"/>
</dbReference>
<reference evidence="8" key="1">
    <citation type="submission" date="2021-03" db="EMBL/GenBank/DDBJ databases">
        <authorList>
            <person name="Tagirdzhanova G."/>
        </authorList>
    </citation>
    <scope>NUCLEOTIDE SEQUENCE</scope>
</reference>
<sequence length="1661" mass="174007">MPEQKKKIPKLPPKKKLNPSSTPNKQTAAPKEPTAAPSKSSAPAAKSSTTPASSTTAKSNNDTPKPPPKQSNAASKPSQEPKPAQAPPKTTTPAAKPGNAAPERKPSLAPRKTSTPTTKPAESPAPPAARRPSTAPRKASTPAAKATDATPVRKPSLAPRKASIAAVKQTESTAPPPARRPSTAPRKESTPAVKPTDPAQSQKTPKLPPNKTDDQSPAPSPARRPSAVPRKDSTPANNPTGTAQKSKPPKLGPKKINDESSSPSQSRRPSMPQRNSSESAAKSAAAGRKGKVTKEEDEDVPAHKVAEEEKDLKSFLSESERADLTLLIASICETMRKTIESNFDAAATLKDIGHEGQSEEERLANIDYDPGTVDVSQYDKDNKAREEREKELATPKVKALKKNALQWFDEWREVVIQRVGEAVNSKETTSKQKEKASAQGSKTTTTPIAEGRPVQKIDTGAKQGEYKPPKLEQMFPRIQTPLTKLPMQKRTLVLHSILLILLSLEHYNAASRVLLLYLTSSMKLGLNYLRDDEEKTAKGLLEAAKQIQADQELLKKTSKESENSRKWKIRLAQIGGAAVVGLSGGMAAPMMAAGVGSVMTGLGLGATAAAGYLGTVAGSTYLVGSLFGAYGGRMTGEMMQNISAEVQDFAFLPVHGERKEHDESIEAATDTRRLRVIIAISGWLLEKEEVVTPWRVLRPTAEVFALRFELEALMNLGQSIDTMVSSAAYGYAQSAMIQRTVFAEMMSAMWPMAIVKVARVVDNPFSLAKTRADKAGKVLADLLINRAQGERPVTLVGYSLGARVIWSCLTSLAERKAFGLVESAVLIGSPIPSDVGTWRVMRTAVSGRLINVYSENDYILAFLYRTSSIQYGVAGLMPVSGLLGVENVDVSETVNGHLKYRYLVGSILQKIGFEDLDKDEVAKEAEAFEKIVEEEKKQTYIKQAGEVYEKASGKGLGKELYNKYGKRIGLDSKETSSSKAPSDKVKDISDADADKQATAMEKEVEAKTQKGLMQWAVEQLYISRPSVPSTGDVKDAAANPQGAVADTTKTANKTADAATKSLLQRAKEATYLSRSGGVEGQVAANDKLSQAQSTATSAAPTGYLATAAGYIPTSYIPGFGAAGKGTGAADDVGKQAGKLQQDVGKAVKPPLKKTDSARKSLSKLAGPALKRTESAQKKMAGATKNPSQAATDAKQASQDAAKDPSKIAEKGQKQAGEITESAENAAGGVTSYIPSFGLGGSSTKAKPAAPKRAPSGPAKAKGATEKVASEATESAGKATGNAQENATDAAKTSAGYSSYLPHFGYGGSKPSQPKAAPKDAEQTVKTTVEDSNDMPNETTKQVEKTVDDAKESAKDAPRNAPQGTDDAKEMPQETTKKTKQAAEDAQKAASEGINTANDLKSKAEDSATDPASAPSNVAGALSGTATSATNTVSKAGSTVGDAAAGAQKYVPNSQGLGGDAGGKVGDMASGAASGVTSGASLLGKGVGGAANMVGGGPTEGSEEKPDVSDEKPDLGKGKEKEEDGSQPDYDTQEEEEFRTPGGESKGDGKPKERTPKKEGADDPFVDETEEDANSEDTESTIKVSQSHDSYSASSNSDGEEETSKDEKGKGYATTAANTVGDAGKGAVGVGAAAGGAAASAGGAAASGVSEGVSQLGKSKWW</sequence>
<feature type="region of interest" description="Disordered" evidence="6">
    <location>
        <begin position="354"/>
        <end position="390"/>
    </location>
</feature>
<feature type="region of interest" description="Disordered" evidence="6">
    <location>
        <begin position="971"/>
        <end position="991"/>
    </location>
</feature>
<feature type="compositionally biased region" description="Low complexity" evidence="6">
    <location>
        <begin position="18"/>
        <end position="59"/>
    </location>
</feature>
<keyword evidence="9" id="KW-1185">Reference proteome</keyword>
<feature type="region of interest" description="Disordered" evidence="6">
    <location>
        <begin position="1031"/>
        <end position="1051"/>
    </location>
</feature>
<feature type="compositionally biased region" description="Basic and acidic residues" evidence="6">
    <location>
        <begin position="1340"/>
        <end position="1357"/>
    </location>
</feature>
<evidence type="ECO:0000256" key="2">
    <source>
        <dbReference type="ARBA" id="ARBA00009824"/>
    </source>
</evidence>
<dbReference type="PANTHER" id="PTHR17920">
    <property type="entry name" value="TRANSMEMBRANE AND COILED-COIL DOMAIN-CONTAINING PROTEIN 4 TMCO4"/>
    <property type="match status" value="1"/>
</dbReference>
<feature type="compositionally biased region" description="Basic residues" evidence="6">
    <location>
        <begin position="7"/>
        <end position="17"/>
    </location>
</feature>
<feature type="compositionally biased region" description="Low complexity" evidence="6">
    <location>
        <begin position="1241"/>
        <end position="1261"/>
    </location>
</feature>
<evidence type="ECO:0000313" key="9">
    <source>
        <dbReference type="Proteomes" id="UP000664534"/>
    </source>
</evidence>
<feature type="compositionally biased region" description="Acidic residues" evidence="6">
    <location>
        <begin position="1561"/>
        <end position="1578"/>
    </location>
</feature>
<feature type="compositionally biased region" description="Basic and acidic residues" evidence="6">
    <location>
        <begin position="377"/>
        <end position="390"/>
    </location>
</feature>
<feature type="compositionally biased region" description="Basic and acidic residues" evidence="6">
    <location>
        <begin position="1501"/>
        <end position="1523"/>
    </location>
</feature>
<feature type="compositionally biased region" description="Basic and acidic residues" evidence="6">
    <location>
        <begin position="1544"/>
        <end position="1560"/>
    </location>
</feature>
<feature type="transmembrane region" description="Helical" evidence="7">
    <location>
        <begin position="609"/>
        <end position="630"/>
    </location>
</feature>
<dbReference type="SUPFAM" id="SSF53474">
    <property type="entry name" value="alpha/beta-Hydrolases"/>
    <property type="match status" value="1"/>
</dbReference>
<evidence type="ECO:0000256" key="6">
    <source>
        <dbReference type="SAM" id="MobiDB-lite"/>
    </source>
</evidence>
<evidence type="ECO:0000256" key="4">
    <source>
        <dbReference type="ARBA" id="ARBA00022989"/>
    </source>
</evidence>
<feature type="region of interest" description="Disordered" evidence="6">
    <location>
        <begin position="1449"/>
        <end position="1661"/>
    </location>
</feature>
<feature type="region of interest" description="Disordered" evidence="6">
    <location>
        <begin position="1"/>
        <end position="312"/>
    </location>
</feature>
<feature type="region of interest" description="Disordered" evidence="6">
    <location>
        <begin position="423"/>
        <end position="467"/>
    </location>
</feature>
<feature type="compositionally biased region" description="Low complexity" evidence="6">
    <location>
        <begin position="260"/>
        <end position="286"/>
    </location>
</feature>
<dbReference type="InterPro" id="IPR029058">
    <property type="entry name" value="AB_hydrolase_fold"/>
</dbReference>
<feature type="compositionally biased region" description="Acidic residues" evidence="6">
    <location>
        <begin position="1524"/>
        <end position="1536"/>
    </location>
</feature>
<feature type="compositionally biased region" description="Polar residues" evidence="6">
    <location>
        <begin position="438"/>
        <end position="447"/>
    </location>
</feature>
<accession>A0A8H3IYU8</accession>
<comment type="caution">
    <text evidence="8">The sequence shown here is derived from an EMBL/GenBank/DDBJ whole genome shotgun (WGS) entry which is preliminary data.</text>
</comment>
<feature type="region of interest" description="Disordered" evidence="6">
    <location>
        <begin position="1122"/>
        <end position="1421"/>
    </location>
</feature>
<comment type="subcellular location">
    <subcellularLocation>
        <location evidence="1">Membrane</location>
        <topology evidence="1">Multi-pass membrane protein</topology>
    </subcellularLocation>
</comment>
<feature type="compositionally biased region" description="Polar residues" evidence="6">
    <location>
        <begin position="234"/>
        <end position="245"/>
    </location>
</feature>
<feature type="compositionally biased region" description="Basic and acidic residues" evidence="6">
    <location>
        <begin position="300"/>
        <end position="312"/>
    </location>
</feature>
<name>A0A8H3IYU8_9LECA</name>
<feature type="compositionally biased region" description="Basic and acidic residues" evidence="6">
    <location>
        <begin position="354"/>
        <end position="364"/>
    </location>
</feature>
<dbReference type="InterPro" id="IPR007941">
    <property type="entry name" value="DUF726"/>
</dbReference>
<feature type="compositionally biased region" description="Basic and acidic residues" evidence="6">
    <location>
        <begin position="1200"/>
        <end position="1212"/>
    </location>
</feature>
<keyword evidence="4 7" id="KW-1133">Transmembrane helix</keyword>
<proteinExistence type="inferred from homology"/>
<evidence type="ECO:0000256" key="5">
    <source>
        <dbReference type="ARBA" id="ARBA00023136"/>
    </source>
</evidence>
<feature type="compositionally biased region" description="Low complexity" evidence="6">
    <location>
        <begin position="130"/>
        <end position="139"/>
    </location>
</feature>
<dbReference type="OrthoDB" id="277931at2759"/>
<feature type="compositionally biased region" description="Gly residues" evidence="6">
    <location>
        <begin position="1484"/>
        <end position="1498"/>
    </location>
</feature>
<feature type="compositionally biased region" description="Gly residues" evidence="6">
    <location>
        <begin position="1622"/>
        <end position="1633"/>
    </location>
</feature>
<evidence type="ECO:0008006" key="10">
    <source>
        <dbReference type="Google" id="ProtNLM"/>
    </source>
</evidence>
<feature type="transmembrane region" description="Helical" evidence="7">
    <location>
        <begin position="574"/>
        <end position="597"/>
    </location>
</feature>
<feature type="compositionally biased region" description="Low complexity" evidence="6">
    <location>
        <begin position="1468"/>
        <end position="1483"/>
    </location>
</feature>
<feature type="compositionally biased region" description="Low complexity" evidence="6">
    <location>
        <begin position="1584"/>
        <end position="1596"/>
    </location>
</feature>
<feature type="compositionally biased region" description="Low complexity" evidence="6">
    <location>
        <begin position="1634"/>
        <end position="1653"/>
    </location>
</feature>
<protein>
    <recommendedName>
        <fullName evidence="10">DUF726-domain-containing protein</fullName>
    </recommendedName>
</protein>
<dbReference type="Pfam" id="PF05277">
    <property type="entry name" value="DUF726"/>
    <property type="match status" value="1"/>
</dbReference>
<feature type="compositionally biased region" description="Low complexity" evidence="6">
    <location>
        <begin position="81"/>
        <end position="101"/>
    </location>
</feature>